<feature type="domain" description="Peptidase C1A papain C-terminal" evidence="7">
    <location>
        <begin position="176"/>
        <end position="392"/>
    </location>
</feature>
<evidence type="ECO:0000256" key="5">
    <source>
        <dbReference type="ARBA" id="ARBA00022807"/>
    </source>
</evidence>
<keyword evidence="4" id="KW-0378">Hydrolase</keyword>
<dbReference type="AlphaFoldDB" id="A0AAU9R5Z1"/>
<dbReference type="Proteomes" id="UP000836841">
    <property type="component" value="Chromosome 1"/>
</dbReference>
<dbReference type="GO" id="GO:0006508">
    <property type="term" value="P:proteolysis"/>
    <property type="evidence" value="ECO:0007669"/>
    <property type="project" value="UniProtKB-KW"/>
</dbReference>
<dbReference type="PROSITE" id="PS00139">
    <property type="entry name" value="THIOL_PROTEASE_CYS"/>
    <property type="match status" value="1"/>
</dbReference>
<dbReference type="PROSITE" id="PS00640">
    <property type="entry name" value="THIOL_PROTEASE_ASN"/>
    <property type="match status" value="1"/>
</dbReference>
<dbReference type="InterPro" id="IPR025660">
    <property type="entry name" value="Pept_his_AS"/>
</dbReference>
<dbReference type="SMART" id="SM00645">
    <property type="entry name" value="Pept_C1"/>
    <property type="match status" value="1"/>
</dbReference>
<evidence type="ECO:0000256" key="3">
    <source>
        <dbReference type="ARBA" id="ARBA00022729"/>
    </source>
</evidence>
<dbReference type="InterPro" id="IPR000668">
    <property type="entry name" value="Peptidase_C1A_C"/>
</dbReference>
<dbReference type="InterPro" id="IPR013201">
    <property type="entry name" value="Prot_inhib_I29"/>
</dbReference>
<dbReference type="SMART" id="SM00848">
    <property type="entry name" value="Inhibitor_I29"/>
    <property type="match status" value="1"/>
</dbReference>
<keyword evidence="5" id="KW-0788">Thiol protease</keyword>
<dbReference type="Pfam" id="PF08246">
    <property type="entry name" value="Inhibitor_I29"/>
    <property type="match status" value="1"/>
</dbReference>
<dbReference type="SUPFAM" id="SSF54001">
    <property type="entry name" value="Cysteine proteinases"/>
    <property type="match status" value="1"/>
</dbReference>
<dbReference type="InterPro" id="IPR000169">
    <property type="entry name" value="Pept_cys_AS"/>
</dbReference>
<keyword evidence="10" id="KW-1185">Reference proteome</keyword>
<keyword evidence="3" id="KW-0732">Signal</keyword>
<evidence type="ECO:0000313" key="9">
    <source>
        <dbReference type="EMBL" id="CAH2034238.1"/>
    </source>
</evidence>
<gene>
    <name evidence="9" type="ORF">TAV2_LOCUS565</name>
</gene>
<keyword evidence="6" id="KW-1015">Disulfide bond</keyword>
<dbReference type="PROSITE" id="PS00639">
    <property type="entry name" value="THIOL_PROTEASE_HIS"/>
    <property type="match status" value="1"/>
</dbReference>
<comment type="similarity">
    <text evidence="1">Belongs to the peptidase C1 family.</text>
</comment>
<sequence length="393" mass="43840">LEEVTSPHQSQHANATKITTLIRHSINTLSSHSHFFTTPQQTLNLHYCQKLLYVFMALTILAMDLTISQATSRVTFHESSIPDYHQHWMIQFSRVYTDESEKQTRFEVFKKNLKFIENFNNNGNQSYKLGVNEFTDLTKEEFLATHTGLRGINVTSPSEVVDETVPSYNWNVTNVVGESKDWTKEGAVTPIKTQGQCGSCWAFSAVAAMEGLAKITRGNLVSLSEQQLIDCDRPANDGCNGGTMEEAFNYIAKSGGISSENEYPYQVKEGSCQSNIKPAMQIKGFKRVRQNNEVQLLGAVSRQPVSVCIKATAASFIHYSSGLYDARDCGTTNLDHAVTLVGYGTSPEGIKYWLAKNSWGETWGESGYIRLRRDVEWPEGMCGIATFACYPVA</sequence>
<evidence type="ECO:0000256" key="6">
    <source>
        <dbReference type="ARBA" id="ARBA00023157"/>
    </source>
</evidence>
<dbReference type="Pfam" id="PF00112">
    <property type="entry name" value="Peptidase_C1"/>
    <property type="match status" value="1"/>
</dbReference>
<dbReference type="PANTHER" id="PTHR12411">
    <property type="entry name" value="CYSTEINE PROTEASE FAMILY C1-RELATED"/>
    <property type="match status" value="1"/>
</dbReference>
<feature type="domain" description="Cathepsin propeptide inhibitor" evidence="8">
    <location>
        <begin position="85"/>
        <end position="142"/>
    </location>
</feature>
<evidence type="ECO:0000256" key="1">
    <source>
        <dbReference type="ARBA" id="ARBA00008455"/>
    </source>
</evidence>
<reference evidence="9 10" key="1">
    <citation type="submission" date="2022-03" db="EMBL/GenBank/DDBJ databases">
        <authorList>
            <person name="Nunn A."/>
            <person name="Chopra R."/>
            <person name="Nunn A."/>
            <person name="Contreras Garrido A."/>
        </authorList>
    </citation>
    <scope>NUCLEOTIDE SEQUENCE [LARGE SCALE GENOMIC DNA]</scope>
</reference>
<dbReference type="Gene3D" id="3.90.70.10">
    <property type="entry name" value="Cysteine proteinases"/>
    <property type="match status" value="1"/>
</dbReference>
<proteinExistence type="inferred from homology"/>
<evidence type="ECO:0000313" key="10">
    <source>
        <dbReference type="Proteomes" id="UP000836841"/>
    </source>
</evidence>
<evidence type="ECO:0000259" key="8">
    <source>
        <dbReference type="SMART" id="SM00848"/>
    </source>
</evidence>
<evidence type="ECO:0000259" key="7">
    <source>
        <dbReference type="SMART" id="SM00645"/>
    </source>
</evidence>
<dbReference type="CDD" id="cd02248">
    <property type="entry name" value="Peptidase_C1A"/>
    <property type="match status" value="1"/>
</dbReference>
<dbReference type="InterPro" id="IPR039417">
    <property type="entry name" value="Peptidase_C1A_papain-like"/>
</dbReference>
<dbReference type="FunFam" id="3.90.70.10:FF:000067">
    <property type="entry name" value="Senescence-specific cysteine protease"/>
    <property type="match status" value="1"/>
</dbReference>
<dbReference type="PRINTS" id="PR00705">
    <property type="entry name" value="PAPAIN"/>
</dbReference>
<dbReference type="InterPro" id="IPR025661">
    <property type="entry name" value="Pept_asp_AS"/>
</dbReference>
<name>A0AAU9R5Z1_THLAR</name>
<organism evidence="9 10">
    <name type="scientific">Thlaspi arvense</name>
    <name type="common">Field penny-cress</name>
    <dbReference type="NCBI Taxonomy" id="13288"/>
    <lineage>
        <taxon>Eukaryota</taxon>
        <taxon>Viridiplantae</taxon>
        <taxon>Streptophyta</taxon>
        <taxon>Embryophyta</taxon>
        <taxon>Tracheophyta</taxon>
        <taxon>Spermatophyta</taxon>
        <taxon>Magnoliopsida</taxon>
        <taxon>eudicotyledons</taxon>
        <taxon>Gunneridae</taxon>
        <taxon>Pentapetalae</taxon>
        <taxon>rosids</taxon>
        <taxon>malvids</taxon>
        <taxon>Brassicales</taxon>
        <taxon>Brassicaceae</taxon>
        <taxon>Thlaspideae</taxon>
        <taxon>Thlaspi</taxon>
    </lineage>
</organism>
<feature type="non-terminal residue" evidence="9">
    <location>
        <position position="393"/>
    </location>
</feature>
<dbReference type="GO" id="GO:0008234">
    <property type="term" value="F:cysteine-type peptidase activity"/>
    <property type="evidence" value="ECO:0007669"/>
    <property type="project" value="UniProtKB-KW"/>
</dbReference>
<protein>
    <submittedName>
        <fullName evidence="9">Uncharacterized protein</fullName>
    </submittedName>
</protein>
<evidence type="ECO:0000256" key="4">
    <source>
        <dbReference type="ARBA" id="ARBA00022801"/>
    </source>
</evidence>
<dbReference type="EMBL" id="OU466857">
    <property type="protein sequence ID" value="CAH2034238.1"/>
    <property type="molecule type" value="Genomic_DNA"/>
</dbReference>
<keyword evidence="2" id="KW-0645">Protease</keyword>
<accession>A0AAU9R5Z1</accession>
<dbReference type="InterPro" id="IPR038765">
    <property type="entry name" value="Papain-like_cys_pep_sf"/>
</dbReference>
<dbReference type="InterPro" id="IPR013128">
    <property type="entry name" value="Peptidase_C1A"/>
</dbReference>
<evidence type="ECO:0000256" key="2">
    <source>
        <dbReference type="ARBA" id="ARBA00022670"/>
    </source>
</evidence>